<dbReference type="InterPro" id="IPR002347">
    <property type="entry name" value="SDR_fam"/>
</dbReference>
<comment type="caution">
    <text evidence="2">The sequence shown here is derived from an EMBL/GenBank/DDBJ whole genome shotgun (WGS) entry which is preliminary data.</text>
</comment>
<dbReference type="OrthoDB" id="498125at2759"/>
<name>A0A5M3M9K6_CONPW</name>
<dbReference type="PANTHER" id="PTHR42760">
    <property type="entry name" value="SHORT-CHAIN DEHYDROGENASES/REDUCTASES FAMILY MEMBER"/>
    <property type="match status" value="1"/>
</dbReference>
<dbReference type="GO" id="GO:0048038">
    <property type="term" value="F:quinone binding"/>
    <property type="evidence" value="ECO:0007669"/>
    <property type="project" value="TreeGrafter"/>
</dbReference>
<dbReference type="GO" id="GO:0006633">
    <property type="term" value="P:fatty acid biosynthetic process"/>
    <property type="evidence" value="ECO:0007669"/>
    <property type="project" value="TreeGrafter"/>
</dbReference>
<dbReference type="GeneID" id="19200366"/>
<dbReference type="SUPFAM" id="SSF51735">
    <property type="entry name" value="NAD(P)-binding Rossmann-fold domains"/>
    <property type="match status" value="1"/>
</dbReference>
<dbReference type="EMBL" id="JH711588">
    <property type="protein sequence ID" value="EIW75480.1"/>
    <property type="molecule type" value="Genomic_DNA"/>
</dbReference>
<evidence type="ECO:0000256" key="1">
    <source>
        <dbReference type="ARBA" id="ARBA00006484"/>
    </source>
</evidence>
<dbReference type="Gene3D" id="3.40.50.720">
    <property type="entry name" value="NAD(P)-binding Rossmann-like Domain"/>
    <property type="match status" value="1"/>
</dbReference>
<comment type="similarity">
    <text evidence="1">Belongs to the short-chain dehydrogenases/reductases (SDR) family.</text>
</comment>
<dbReference type="KEGG" id="cput:CONPUDRAFT_131709"/>
<dbReference type="InterPro" id="IPR036291">
    <property type="entry name" value="NAD(P)-bd_dom_sf"/>
</dbReference>
<protein>
    <submittedName>
        <fullName evidence="2">NAD(P)-binding protein</fullName>
    </submittedName>
</protein>
<gene>
    <name evidence="2" type="ORF">CONPUDRAFT_131709</name>
</gene>
<organism evidence="2 3">
    <name type="scientific">Coniophora puteana (strain RWD-64-598)</name>
    <name type="common">Brown rot fungus</name>
    <dbReference type="NCBI Taxonomy" id="741705"/>
    <lineage>
        <taxon>Eukaryota</taxon>
        <taxon>Fungi</taxon>
        <taxon>Dikarya</taxon>
        <taxon>Basidiomycota</taxon>
        <taxon>Agaricomycotina</taxon>
        <taxon>Agaricomycetes</taxon>
        <taxon>Agaricomycetidae</taxon>
        <taxon>Boletales</taxon>
        <taxon>Coniophorineae</taxon>
        <taxon>Coniophoraceae</taxon>
        <taxon>Coniophora</taxon>
    </lineage>
</organism>
<dbReference type="Pfam" id="PF13561">
    <property type="entry name" value="adh_short_C2"/>
    <property type="match status" value="1"/>
</dbReference>
<dbReference type="OMA" id="AWQLGPK"/>
<dbReference type="AlphaFoldDB" id="A0A5M3M9K6"/>
<dbReference type="GO" id="GO:0016616">
    <property type="term" value="F:oxidoreductase activity, acting on the CH-OH group of donors, NAD or NADP as acceptor"/>
    <property type="evidence" value="ECO:0007669"/>
    <property type="project" value="TreeGrafter"/>
</dbReference>
<accession>A0A5M3M9K6</accession>
<dbReference type="PRINTS" id="PR00081">
    <property type="entry name" value="GDHRDH"/>
</dbReference>
<dbReference type="Proteomes" id="UP000053558">
    <property type="component" value="Unassembled WGS sequence"/>
</dbReference>
<keyword evidence="3" id="KW-1185">Reference proteome</keyword>
<dbReference type="Pfam" id="PF00106">
    <property type="entry name" value="adh_short"/>
    <property type="match status" value="1"/>
</dbReference>
<dbReference type="RefSeq" id="XP_007774201.1">
    <property type="nucleotide sequence ID" value="XM_007776011.1"/>
</dbReference>
<evidence type="ECO:0000313" key="2">
    <source>
        <dbReference type="EMBL" id="EIW75480.1"/>
    </source>
</evidence>
<reference evidence="3" key="1">
    <citation type="journal article" date="2012" name="Science">
        <title>The Paleozoic origin of enzymatic lignin decomposition reconstructed from 31 fungal genomes.</title>
        <authorList>
            <person name="Floudas D."/>
            <person name="Binder M."/>
            <person name="Riley R."/>
            <person name="Barry K."/>
            <person name="Blanchette R.A."/>
            <person name="Henrissat B."/>
            <person name="Martinez A.T."/>
            <person name="Otillar R."/>
            <person name="Spatafora J.W."/>
            <person name="Yadav J.S."/>
            <person name="Aerts A."/>
            <person name="Benoit I."/>
            <person name="Boyd A."/>
            <person name="Carlson A."/>
            <person name="Copeland A."/>
            <person name="Coutinho P.M."/>
            <person name="de Vries R.P."/>
            <person name="Ferreira P."/>
            <person name="Findley K."/>
            <person name="Foster B."/>
            <person name="Gaskell J."/>
            <person name="Glotzer D."/>
            <person name="Gorecki P."/>
            <person name="Heitman J."/>
            <person name="Hesse C."/>
            <person name="Hori C."/>
            <person name="Igarashi K."/>
            <person name="Jurgens J.A."/>
            <person name="Kallen N."/>
            <person name="Kersten P."/>
            <person name="Kohler A."/>
            <person name="Kuees U."/>
            <person name="Kumar T.K.A."/>
            <person name="Kuo A."/>
            <person name="LaButti K."/>
            <person name="Larrondo L.F."/>
            <person name="Lindquist E."/>
            <person name="Ling A."/>
            <person name="Lombard V."/>
            <person name="Lucas S."/>
            <person name="Lundell T."/>
            <person name="Martin R."/>
            <person name="McLaughlin D.J."/>
            <person name="Morgenstern I."/>
            <person name="Morin E."/>
            <person name="Murat C."/>
            <person name="Nagy L.G."/>
            <person name="Nolan M."/>
            <person name="Ohm R.A."/>
            <person name="Patyshakuliyeva A."/>
            <person name="Rokas A."/>
            <person name="Ruiz-Duenas F.J."/>
            <person name="Sabat G."/>
            <person name="Salamov A."/>
            <person name="Samejima M."/>
            <person name="Schmutz J."/>
            <person name="Slot J.C."/>
            <person name="St John F."/>
            <person name="Stenlid J."/>
            <person name="Sun H."/>
            <person name="Sun S."/>
            <person name="Syed K."/>
            <person name="Tsang A."/>
            <person name="Wiebenga A."/>
            <person name="Young D."/>
            <person name="Pisabarro A."/>
            <person name="Eastwood D.C."/>
            <person name="Martin F."/>
            <person name="Cullen D."/>
            <person name="Grigoriev I.V."/>
            <person name="Hibbett D.S."/>
        </authorList>
    </citation>
    <scope>NUCLEOTIDE SEQUENCE [LARGE SCALE GENOMIC DNA]</scope>
    <source>
        <strain evidence="3">RWD-64-598 SS2</strain>
    </source>
</reference>
<sequence length="288" mass="31022">MPSKGVALITGAGQGIGRAIALRLASDGFDIGLSDLASNEAKLQAVAEEIRSQYPEKRVATQTGNVTVEQDVENVIEQLATELGGLDVVVANAGKIHSAPLIDTRVEDWDTIFAINARGVFLTYKHAARKMIELNATHKRGRRIIGASSLLGKMGEETMCAYSGSKLVSFLQPFYTCRCALLTLCKKFAIRGLTQCAATELGVHGITVNAYAPGPTQTALLADLNKQTMERLGSTDQRVYDDDVLKKMSLKYLGKAEDIAALVSFLASEESHFITGQSITIDGGRHFD</sequence>
<evidence type="ECO:0000313" key="3">
    <source>
        <dbReference type="Proteomes" id="UP000053558"/>
    </source>
</evidence>
<proteinExistence type="inferred from homology"/>